<evidence type="ECO:0000256" key="8">
    <source>
        <dbReference type="SAM" id="MobiDB-lite"/>
    </source>
</evidence>
<protein>
    <recommendedName>
        <fullName evidence="2">histidine kinase</fullName>
        <ecNumber evidence="2">2.7.13.3</ecNumber>
    </recommendedName>
</protein>
<gene>
    <name evidence="11" type="ORF">ACFOD9_01305</name>
</gene>
<evidence type="ECO:0000313" key="11">
    <source>
        <dbReference type="EMBL" id="MFC3172881.1"/>
    </source>
</evidence>
<keyword evidence="3" id="KW-0597">Phosphoprotein</keyword>
<proteinExistence type="predicted"/>
<dbReference type="SUPFAM" id="SSF55874">
    <property type="entry name" value="ATPase domain of HSP90 chaperone/DNA topoisomerase II/histidine kinase"/>
    <property type="match status" value="1"/>
</dbReference>
<keyword evidence="6" id="KW-0418">Kinase</keyword>
<evidence type="ECO:0000256" key="4">
    <source>
        <dbReference type="ARBA" id="ARBA00022679"/>
    </source>
</evidence>
<dbReference type="PANTHER" id="PTHR41523:SF8">
    <property type="entry name" value="ETHYLENE RESPONSE SENSOR PROTEIN"/>
    <property type="match status" value="1"/>
</dbReference>
<feature type="region of interest" description="Disordered" evidence="8">
    <location>
        <begin position="381"/>
        <end position="403"/>
    </location>
</feature>
<keyword evidence="4" id="KW-0808">Transferase</keyword>
<dbReference type="CDD" id="cd19410">
    <property type="entry name" value="HK9-like_sensor"/>
    <property type="match status" value="1"/>
</dbReference>
<feature type="domain" description="Signal transduction histidine kinase HWE region" evidence="10">
    <location>
        <begin position="245"/>
        <end position="327"/>
    </location>
</feature>
<evidence type="ECO:0000256" key="3">
    <source>
        <dbReference type="ARBA" id="ARBA00022553"/>
    </source>
</evidence>
<keyword evidence="9" id="KW-0472">Membrane</keyword>
<evidence type="ECO:0000256" key="1">
    <source>
        <dbReference type="ARBA" id="ARBA00000085"/>
    </source>
</evidence>
<keyword evidence="5" id="KW-0547">Nucleotide-binding</keyword>
<feature type="transmembrane region" description="Helical" evidence="9">
    <location>
        <begin position="194"/>
        <end position="213"/>
    </location>
</feature>
<dbReference type="Pfam" id="PF07536">
    <property type="entry name" value="HWE_HK"/>
    <property type="match status" value="1"/>
</dbReference>
<evidence type="ECO:0000259" key="10">
    <source>
        <dbReference type="SMART" id="SM00911"/>
    </source>
</evidence>
<dbReference type="SMART" id="SM00911">
    <property type="entry name" value="HWE_HK"/>
    <property type="match status" value="1"/>
</dbReference>
<dbReference type="Proteomes" id="UP001595604">
    <property type="component" value="Unassembled WGS sequence"/>
</dbReference>
<evidence type="ECO:0000256" key="2">
    <source>
        <dbReference type="ARBA" id="ARBA00012438"/>
    </source>
</evidence>
<keyword evidence="12" id="KW-1185">Reference proteome</keyword>
<reference evidence="12" key="1">
    <citation type="journal article" date="2019" name="Int. J. Syst. Evol. Microbiol.">
        <title>The Global Catalogue of Microorganisms (GCM) 10K type strain sequencing project: providing services to taxonomists for standard genome sequencing and annotation.</title>
        <authorList>
            <consortium name="The Broad Institute Genomics Platform"/>
            <consortium name="The Broad Institute Genome Sequencing Center for Infectious Disease"/>
            <person name="Wu L."/>
            <person name="Ma J."/>
        </authorList>
    </citation>
    <scope>NUCLEOTIDE SEQUENCE [LARGE SCALE GENOMIC DNA]</scope>
    <source>
        <strain evidence="12">KCTC 42984</strain>
    </source>
</reference>
<evidence type="ECO:0000256" key="9">
    <source>
        <dbReference type="SAM" id="Phobius"/>
    </source>
</evidence>
<evidence type="ECO:0000256" key="7">
    <source>
        <dbReference type="ARBA" id="ARBA00022840"/>
    </source>
</evidence>
<sequence>MDGIDQVAPGRHRGPRLPTLLLLGFVAAALIGAVALMWQTVAAERSQRAQAARTNAVLVAVRDIMRTATNGETGQRGYLITLDRRYLGPYVAARARYRPELQRLRALIGTDLSPRQRELLDQIETLDEARFAELSETVALIAGGDLLEARRRVLTDEGQDVMERLRRAVGELEELEFASLRHSSQRAEAAEARLVPLLVGLLAMILLVLGLGLTQVIRAADAEARAQGAAELGRARDRADLLAHELNHRVKNLFAVVLAIVKMSARDAPEARPVITRITERIHALLTAHEVTQGTSAHRSANLVDLVETALRPYRSDENRAIIDGPRVDLPETAVVPLGLMLHELTTNAVKYGAWSRPDGTLVVRWERVDGRLRLDWVEQCPPPEGPSPDGPSPAEPGHRGFGAALIDGSARQLGGTIERRFTPGGIAVRIDLPLAE</sequence>
<dbReference type="Pfam" id="PF05227">
    <property type="entry name" value="CHASE3"/>
    <property type="match status" value="1"/>
</dbReference>
<dbReference type="EC" id="2.7.13.3" evidence="2"/>
<evidence type="ECO:0000313" key="12">
    <source>
        <dbReference type="Proteomes" id="UP001595604"/>
    </source>
</evidence>
<dbReference type="RefSeq" id="WP_379508278.1">
    <property type="nucleotide sequence ID" value="NZ_JBHRTQ010000002.1"/>
</dbReference>
<dbReference type="EMBL" id="JBHRTQ010000002">
    <property type="protein sequence ID" value="MFC3172881.1"/>
    <property type="molecule type" value="Genomic_DNA"/>
</dbReference>
<keyword evidence="9" id="KW-0812">Transmembrane</keyword>
<dbReference type="InterPro" id="IPR036890">
    <property type="entry name" value="HATPase_C_sf"/>
</dbReference>
<evidence type="ECO:0000256" key="5">
    <source>
        <dbReference type="ARBA" id="ARBA00022741"/>
    </source>
</evidence>
<keyword evidence="9" id="KW-1133">Transmembrane helix</keyword>
<comment type="caution">
    <text evidence="11">The sequence shown here is derived from an EMBL/GenBank/DDBJ whole genome shotgun (WGS) entry which is preliminary data.</text>
</comment>
<keyword evidence="7" id="KW-0067">ATP-binding</keyword>
<organism evidence="11 12">
    <name type="scientific">Novosphingobium bradum</name>
    <dbReference type="NCBI Taxonomy" id="1737444"/>
    <lineage>
        <taxon>Bacteria</taxon>
        <taxon>Pseudomonadati</taxon>
        <taxon>Pseudomonadota</taxon>
        <taxon>Alphaproteobacteria</taxon>
        <taxon>Sphingomonadales</taxon>
        <taxon>Sphingomonadaceae</taxon>
        <taxon>Novosphingobium</taxon>
    </lineage>
</organism>
<dbReference type="PANTHER" id="PTHR41523">
    <property type="entry name" value="TWO-COMPONENT SYSTEM SENSOR PROTEIN"/>
    <property type="match status" value="1"/>
</dbReference>
<dbReference type="InterPro" id="IPR007891">
    <property type="entry name" value="CHASE3"/>
</dbReference>
<accession>A0ABV7IPN5</accession>
<dbReference type="CDD" id="cd16936">
    <property type="entry name" value="HATPase_RsbW-like"/>
    <property type="match status" value="1"/>
</dbReference>
<feature type="compositionally biased region" description="Pro residues" evidence="8">
    <location>
        <begin position="381"/>
        <end position="395"/>
    </location>
</feature>
<feature type="transmembrane region" description="Helical" evidence="9">
    <location>
        <begin position="20"/>
        <end position="38"/>
    </location>
</feature>
<comment type="catalytic activity">
    <reaction evidence="1">
        <text>ATP + protein L-histidine = ADP + protein N-phospho-L-histidine.</text>
        <dbReference type="EC" id="2.7.13.3"/>
    </reaction>
</comment>
<dbReference type="InterPro" id="IPR011102">
    <property type="entry name" value="Sig_transdc_His_kinase_HWE"/>
</dbReference>
<dbReference type="Gene3D" id="3.30.565.10">
    <property type="entry name" value="Histidine kinase-like ATPase, C-terminal domain"/>
    <property type="match status" value="1"/>
</dbReference>
<name>A0ABV7IPN5_9SPHN</name>
<evidence type="ECO:0000256" key="6">
    <source>
        <dbReference type="ARBA" id="ARBA00022777"/>
    </source>
</evidence>